<sequence>MENREGIMKVDLHIHTTASDGSWTPSRLIDEVGKAGIGLFAVTDHDTTQNIAETGRLAAAAGLAFLPGVEVSSTLGNQSFHILGYGIDPDNEELRRLIAWNTQLLAEADHNSIRKLIADGFAIDYGEYAAYQHDPARGGWKSLSFLIDKGFCRDVNDFFSRLFTAERGIRFPDFPPPAKAIQAIRSAGGSPVLAHPGSSFHGTSLDETLDFFGKEDIAGVECFHPSHDAATTRRVIAWCQRNGLSITGGSDCHGDFVSKRRLGRPSIHLEQVRLEELSALGV</sequence>
<proteinExistence type="predicted"/>
<dbReference type="Pfam" id="PF02811">
    <property type="entry name" value="PHP"/>
    <property type="match status" value="1"/>
</dbReference>
<dbReference type="Proteomes" id="UP000276437">
    <property type="component" value="Chromosome"/>
</dbReference>
<dbReference type="InterPro" id="IPR003141">
    <property type="entry name" value="Pol/His_phosphatase_N"/>
</dbReference>
<dbReference type="SMART" id="SM00481">
    <property type="entry name" value="POLIIIAc"/>
    <property type="match status" value="1"/>
</dbReference>
<name>A0A348AK76_9FIRM</name>
<evidence type="ECO:0000313" key="2">
    <source>
        <dbReference type="EMBL" id="BBB91474.1"/>
    </source>
</evidence>
<dbReference type="GO" id="GO:0004534">
    <property type="term" value="F:5'-3' RNA exonuclease activity"/>
    <property type="evidence" value="ECO:0007669"/>
    <property type="project" value="TreeGrafter"/>
</dbReference>
<dbReference type="CDD" id="cd07438">
    <property type="entry name" value="PHP_HisPPase_AMP"/>
    <property type="match status" value="1"/>
</dbReference>
<dbReference type="PANTHER" id="PTHR42924">
    <property type="entry name" value="EXONUCLEASE"/>
    <property type="match status" value="1"/>
</dbReference>
<dbReference type="SUPFAM" id="SSF89550">
    <property type="entry name" value="PHP domain-like"/>
    <property type="match status" value="1"/>
</dbReference>
<dbReference type="OrthoDB" id="9804333at2"/>
<dbReference type="KEGG" id="mana:MAMMFC1_02158"/>
<feature type="domain" description="Polymerase/histidinol phosphatase N-terminal" evidence="1">
    <location>
        <begin position="10"/>
        <end position="75"/>
    </location>
</feature>
<dbReference type="Gene3D" id="3.20.20.140">
    <property type="entry name" value="Metal-dependent hydrolases"/>
    <property type="match status" value="1"/>
</dbReference>
<keyword evidence="3" id="KW-1185">Reference proteome</keyword>
<dbReference type="GO" id="GO:0035312">
    <property type="term" value="F:5'-3' DNA exonuclease activity"/>
    <property type="evidence" value="ECO:0007669"/>
    <property type="project" value="TreeGrafter"/>
</dbReference>
<protein>
    <submittedName>
        <fullName evidence="2">PHP domain protein</fullName>
    </submittedName>
</protein>
<reference evidence="2 3" key="1">
    <citation type="journal article" date="2018" name="Int. J. Syst. Evol. Microbiol.">
        <title>Methylomusa anaerophila gen. nov., sp. nov., an anaerobic methanol-utilizing bacterium isolated from a microbial fuel cell.</title>
        <authorList>
            <person name="Amano N."/>
            <person name="Yamamuro A."/>
            <person name="Miyahara M."/>
            <person name="Kouzuma A."/>
            <person name="Abe T."/>
            <person name="Watanabe K."/>
        </authorList>
    </citation>
    <scope>NUCLEOTIDE SEQUENCE [LARGE SCALE GENOMIC DNA]</scope>
    <source>
        <strain evidence="2 3">MMFC1</strain>
    </source>
</reference>
<dbReference type="PANTHER" id="PTHR42924:SF3">
    <property type="entry name" value="POLYMERASE_HISTIDINOL PHOSPHATASE N-TERMINAL DOMAIN-CONTAINING PROTEIN"/>
    <property type="match status" value="1"/>
</dbReference>
<organism evidence="2 3">
    <name type="scientific">Methylomusa anaerophila</name>
    <dbReference type="NCBI Taxonomy" id="1930071"/>
    <lineage>
        <taxon>Bacteria</taxon>
        <taxon>Bacillati</taxon>
        <taxon>Bacillota</taxon>
        <taxon>Negativicutes</taxon>
        <taxon>Selenomonadales</taxon>
        <taxon>Sporomusaceae</taxon>
        <taxon>Methylomusa</taxon>
    </lineage>
</organism>
<dbReference type="EMBL" id="AP018449">
    <property type="protein sequence ID" value="BBB91474.1"/>
    <property type="molecule type" value="Genomic_DNA"/>
</dbReference>
<dbReference type="RefSeq" id="WP_126308488.1">
    <property type="nucleotide sequence ID" value="NZ_AP018449.1"/>
</dbReference>
<dbReference type="AlphaFoldDB" id="A0A348AK76"/>
<dbReference type="InterPro" id="IPR052018">
    <property type="entry name" value="PHP_domain"/>
</dbReference>
<dbReference type="InterPro" id="IPR004013">
    <property type="entry name" value="PHP_dom"/>
</dbReference>
<gene>
    <name evidence="2" type="ORF">MAMMFC1_02158</name>
</gene>
<evidence type="ECO:0000259" key="1">
    <source>
        <dbReference type="SMART" id="SM00481"/>
    </source>
</evidence>
<dbReference type="InterPro" id="IPR016195">
    <property type="entry name" value="Pol/histidinol_Pase-like"/>
</dbReference>
<evidence type="ECO:0000313" key="3">
    <source>
        <dbReference type="Proteomes" id="UP000276437"/>
    </source>
</evidence>
<dbReference type="Gene3D" id="1.10.150.650">
    <property type="match status" value="1"/>
</dbReference>
<accession>A0A348AK76</accession>